<dbReference type="InterPro" id="IPR003423">
    <property type="entry name" value="OMP_efflux"/>
</dbReference>
<proteinExistence type="inferred from homology"/>
<dbReference type="Proteomes" id="UP000292120">
    <property type="component" value="Unassembled WGS sequence"/>
</dbReference>
<dbReference type="OrthoDB" id="9770517at2"/>
<dbReference type="GO" id="GO:0015562">
    <property type="term" value="F:efflux transmembrane transporter activity"/>
    <property type="evidence" value="ECO:0007669"/>
    <property type="project" value="InterPro"/>
</dbReference>
<keyword evidence="4" id="KW-1185">Reference proteome</keyword>
<dbReference type="EMBL" id="SIXI01000003">
    <property type="protein sequence ID" value="TBO31189.1"/>
    <property type="molecule type" value="Genomic_DNA"/>
</dbReference>
<dbReference type="PANTHER" id="PTHR30203">
    <property type="entry name" value="OUTER MEMBRANE CATION EFFLUX PROTEIN"/>
    <property type="match status" value="1"/>
</dbReference>
<dbReference type="AlphaFoldDB" id="A0A4Q9H4Q1"/>
<reference evidence="3 4" key="1">
    <citation type="submission" date="2019-02" db="EMBL/GenBank/DDBJ databases">
        <title>Aquabacterium sp. strain KMB7.</title>
        <authorList>
            <person name="Chen W.-M."/>
        </authorList>
    </citation>
    <scope>NUCLEOTIDE SEQUENCE [LARGE SCALE GENOMIC DNA]</scope>
    <source>
        <strain evidence="3 4">KMB7</strain>
    </source>
</reference>
<comment type="caution">
    <text evidence="3">The sequence shown here is derived from an EMBL/GenBank/DDBJ whole genome shotgun (WGS) entry which is preliminary data.</text>
</comment>
<accession>A0A4Q9H4Q1</accession>
<name>A0A4Q9H4Q1_9BURK</name>
<organism evidence="3 4">
    <name type="scientific">Aquabacterium lacunae</name>
    <dbReference type="NCBI Taxonomy" id="2528630"/>
    <lineage>
        <taxon>Bacteria</taxon>
        <taxon>Pseudomonadati</taxon>
        <taxon>Pseudomonadota</taxon>
        <taxon>Betaproteobacteria</taxon>
        <taxon>Burkholderiales</taxon>
        <taxon>Aquabacterium</taxon>
    </lineage>
</organism>
<evidence type="ECO:0000256" key="1">
    <source>
        <dbReference type="ARBA" id="ARBA00007613"/>
    </source>
</evidence>
<gene>
    <name evidence="3" type="ORF">EYS42_08030</name>
</gene>
<evidence type="ECO:0000256" key="2">
    <source>
        <dbReference type="SAM" id="Coils"/>
    </source>
</evidence>
<dbReference type="PANTHER" id="PTHR30203:SF32">
    <property type="entry name" value="CATION EFFLUX SYSTEM PROTEIN CUSC"/>
    <property type="match status" value="1"/>
</dbReference>
<comment type="similarity">
    <text evidence="1">Belongs to the outer membrane factor (OMF) (TC 1.B.17) family.</text>
</comment>
<dbReference type="SUPFAM" id="SSF56954">
    <property type="entry name" value="Outer membrane efflux proteins (OEP)"/>
    <property type="match status" value="1"/>
</dbReference>
<sequence>MRAGSWGAAVGLSLAGLAGCSHAPRDDASAAWLAQARFTSVSSATADAADAGDATSRAQPVPVRDDAWWRAVGGAPLDRLVRWGLARNHDVALALTRVQEARAGEVAQGSALWPTLSLQGARATTASDLPAPVKQGRPDTRALQASLNLDWELDLFGRAQAARRGAAQDVLASEAGVAGARLLLMAEISRQHVLHRAAAQRQEALGRLTEAQAGVVQALTRRAAEGEESLLAVDAATARLDELRAQQRQLDTLQAATRGRLKTLADVTDAELAGCLDASVQLPWDHLPPPVPSGQAVTLLERRPDLMAARAQWMAEQARRASAEADLLPRVFLSLVTGRQDLRLNGLDLSPVSFHESALAFALPLFNAGRIRAGIERQDALLQRAELRYAQAARQAFEDVEVALVDARQSARRAQDQARVLAARERAAQRAAHLYAEGQIAQPERLALVQALEAARLARIDAVEAAWLSHIQLQRALGGGWPTHPAKADAAAVQSLPSEPQP</sequence>
<evidence type="ECO:0000313" key="3">
    <source>
        <dbReference type="EMBL" id="TBO31189.1"/>
    </source>
</evidence>
<dbReference type="Gene3D" id="1.20.1600.10">
    <property type="entry name" value="Outer membrane efflux proteins (OEP)"/>
    <property type="match status" value="1"/>
</dbReference>
<protein>
    <submittedName>
        <fullName evidence="3">TolC family protein</fullName>
    </submittedName>
</protein>
<dbReference type="RefSeq" id="WP_130967605.1">
    <property type="nucleotide sequence ID" value="NZ_SIXI01000003.1"/>
</dbReference>
<keyword evidence="2" id="KW-0175">Coiled coil</keyword>
<dbReference type="Gene3D" id="2.20.200.10">
    <property type="entry name" value="Outer membrane efflux proteins (OEP)"/>
    <property type="match status" value="1"/>
</dbReference>
<feature type="coiled-coil region" evidence="2">
    <location>
        <begin position="375"/>
        <end position="417"/>
    </location>
</feature>
<dbReference type="PROSITE" id="PS51257">
    <property type="entry name" value="PROKAR_LIPOPROTEIN"/>
    <property type="match status" value="1"/>
</dbReference>
<dbReference type="Pfam" id="PF02321">
    <property type="entry name" value="OEP"/>
    <property type="match status" value="2"/>
</dbReference>
<evidence type="ECO:0000313" key="4">
    <source>
        <dbReference type="Proteomes" id="UP000292120"/>
    </source>
</evidence>
<dbReference type="InterPro" id="IPR010131">
    <property type="entry name" value="MdtP/NodT-like"/>
</dbReference>